<dbReference type="AlphaFoldDB" id="A0A0H2XDJ6"/>
<evidence type="ECO:0008006" key="4">
    <source>
        <dbReference type="Google" id="ProtNLM"/>
    </source>
</evidence>
<evidence type="ECO:0000313" key="3">
    <source>
        <dbReference type="Proteomes" id="UP000000420"/>
    </source>
</evidence>
<dbReference type="RefSeq" id="WP_011038938.1">
    <property type="nucleotide sequence ID" value="NC_007086.1"/>
</dbReference>
<gene>
    <name evidence="2" type="ordered locus">XC_3947</name>
</gene>
<feature type="signal peptide" evidence="1">
    <location>
        <begin position="1"/>
        <end position="19"/>
    </location>
</feature>
<name>A0A0H2XDJ6_XANC8</name>
<accession>A0A0H2XDJ6</accession>
<evidence type="ECO:0000256" key="1">
    <source>
        <dbReference type="SAM" id="SignalP"/>
    </source>
</evidence>
<sequence length="185" mass="20093">MMRRVAALLLWGLIGTAQATEQIPDRIQIDGRDAALLAEPLSAVLDDQATWQRFVAHVRQALGGCSANWRGYQAYWRLDGVRLLLDRMVIGACADTPPNLPLQVLFPQRQAPLLPDWGDGELLIALPDEHAHDAAAAPAQASAKSLPYLLLHVQHGQVTAREPLSAAMLEARRAAADAQRAAPHP</sequence>
<protein>
    <recommendedName>
        <fullName evidence="4">Secreted protein</fullName>
    </recommendedName>
</protein>
<keyword evidence="1" id="KW-0732">Signal</keyword>
<organism evidence="2 3">
    <name type="scientific">Xanthomonas campestris pv. campestris (strain 8004)</name>
    <dbReference type="NCBI Taxonomy" id="314565"/>
    <lineage>
        <taxon>Bacteria</taxon>
        <taxon>Pseudomonadati</taxon>
        <taxon>Pseudomonadota</taxon>
        <taxon>Gammaproteobacteria</taxon>
        <taxon>Lysobacterales</taxon>
        <taxon>Lysobacteraceae</taxon>
        <taxon>Xanthomonas</taxon>
    </lineage>
</organism>
<reference evidence="2 3" key="1">
    <citation type="journal article" date="2005" name="Genome Res.">
        <title>Comparative and functional genomic analyses of the pathogenicity of phytopathogen Xanthomonas campestris pv. campestris.</title>
        <authorList>
            <person name="Qian W."/>
            <person name="Jia Y."/>
            <person name="Ren S.X."/>
            <person name="He Y.Q."/>
            <person name="Feng J.X."/>
            <person name="Lu L.F."/>
            <person name="Sun Q."/>
            <person name="Ying G."/>
            <person name="Tang D.J."/>
            <person name="Tang H."/>
            <person name="Wu W."/>
            <person name="Hao P."/>
            <person name="Wang L."/>
            <person name="Jiang B.L."/>
            <person name="Zeng S."/>
            <person name="Gu W.Y."/>
            <person name="Lu G."/>
            <person name="Rong L."/>
            <person name="Tian Y."/>
            <person name="Yao Z."/>
            <person name="Fu G."/>
            <person name="Chen B."/>
            <person name="Fang R."/>
            <person name="Qiang B."/>
            <person name="Chen Z."/>
            <person name="Zhao G.P."/>
            <person name="Tang J.L."/>
            <person name="He C."/>
        </authorList>
    </citation>
    <scope>NUCLEOTIDE SEQUENCE [LARGE SCALE GENOMIC DNA]</scope>
    <source>
        <strain evidence="2 3">8004</strain>
    </source>
</reference>
<dbReference type="Proteomes" id="UP000000420">
    <property type="component" value="Chromosome"/>
</dbReference>
<feature type="chain" id="PRO_5002601552" description="Secreted protein" evidence="1">
    <location>
        <begin position="20"/>
        <end position="185"/>
    </location>
</feature>
<dbReference type="KEGG" id="xcb:XC_3947"/>
<dbReference type="HOGENOM" id="CLU_1517342_0_0_6"/>
<dbReference type="EMBL" id="CP000050">
    <property type="protein sequence ID" value="AAY50986.1"/>
    <property type="molecule type" value="Genomic_DNA"/>
</dbReference>
<proteinExistence type="predicted"/>
<evidence type="ECO:0000313" key="2">
    <source>
        <dbReference type="EMBL" id="AAY50986.1"/>
    </source>
</evidence>